<organism evidence="3 4">
    <name type="scientific">Cinchona calisaya</name>
    <dbReference type="NCBI Taxonomy" id="153742"/>
    <lineage>
        <taxon>Eukaryota</taxon>
        <taxon>Viridiplantae</taxon>
        <taxon>Streptophyta</taxon>
        <taxon>Embryophyta</taxon>
        <taxon>Tracheophyta</taxon>
        <taxon>Spermatophyta</taxon>
        <taxon>Magnoliopsida</taxon>
        <taxon>eudicotyledons</taxon>
        <taxon>Gunneridae</taxon>
        <taxon>Pentapetalae</taxon>
        <taxon>asterids</taxon>
        <taxon>lamiids</taxon>
        <taxon>Gentianales</taxon>
        <taxon>Rubiaceae</taxon>
        <taxon>Cinchonoideae</taxon>
        <taxon>Cinchoneae</taxon>
        <taxon>Cinchona</taxon>
    </lineage>
</organism>
<evidence type="ECO:0000259" key="2">
    <source>
        <dbReference type="PROSITE" id="PS50103"/>
    </source>
</evidence>
<keyword evidence="1" id="KW-0479">Metal-binding</keyword>
<gene>
    <name evidence="3" type="ORF">ACH5RR_024351</name>
</gene>
<accession>A0ABD2YWD7</accession>
<protein>
    <recommendedName>
        <fullName evidence="2">C3H1-type domain-containing protein</fullName>
    </recommendedName>
</protein>
<dbReference type="GO" id="GO:0008270">
    <property type="term" value="F:zinc ion binding"/>
    <property type="evidence" value="ECO:0007669"/>
    <property type="project" value="UniProtKB-KW"/>
</dbReference>
<evidence type="ECO:0000256" key="1">
    <source>
        <dbReference type="PROSITE-ProRule" id="PRU00723"/>
    </source>
</evidence>
<name>A0ABD2YWD7_9GENT</name>
<comment type="caution">
    <text evidence="3">The sequence shown here is derived from an EMBL/GenBank/DDBJ whole genome shotgun (WGS) entry which is preliminary data.</text>
</comment>
<proteinExistence type="predicted"/>
<dbReference type="InterPro" id="IPR000571">
    <property type="entry name" value="Znf_CCCH"/>
</dbReference>
<feature type="domain" description="C3H1-type" evidence="2">
    <location>
        <begin position="47"/>
        <end position="74"/>
    </location>
</feature>
<evidence type="ECO:0000313" key="3">
    <source>
        <dbReference type="EMBL" id="KAL3511634.1"/>
    </source>
</evidence>
<evidence type="ECO:0000313" key="4">
    <source>
        <dbReference type="Proteomes" id="UP001630127"/>
    </source>
</evidence>
<dbReference type="PROSITE" id="PS50103">
    <property type="entry name" value="ZF_C3H1"/>
    <property type="match status" value="1"/>
</dbReference>
<dbReference type="AlphaFoldDB" id="A0ABD2YWD7"/>
<keyword evidence="1" id="KW-0862">Zinc</keyword>
<reference evidence="3 4" key="1">
    <citation type="submission" date="2024-11" db="EMBL/GenBank/DDBJ databases">
        <title>A near-complete genome assembly of Cinchona calisaya.</title>
        <authorList>
            <person name="Lian D.C."/>
            <person name="Zhao X.W."/>
            <person name="Wei L."/>
        </authorList>
    </citation>
    <scope>NUCLEOTIDE SEQUENCE [LARGE SCALE GENOMIC DNA]</scope>
    <source>
        <tissue evidence="3">Nenye</tissue>
    </source>
</reference>
<sequence>MVRDRQRDGEPKPKANRQCIHGVQCRRRNCKFTHFPEDIEPEDPSVDLIPRDCKHVTRGNCPRGRACWDIHIDDPPGPTPAYGTGVRPQHQSPAYGTCVRPQHQRPAYGTSVRPQHQRPTYGTPAGYPNPRHHQAIGPLPAGFFPAYPPNWPFVAHPQHQGFYHQFPAYGHLNAVGGLPAYTWPFVAHQPVFAPALPPPQPLGIHTHYRPENRIDVPFHQPARFFQQFPPAAAYGHLNVGPPAYVPAALPPPPP</sequence>
<keyword evidence="4" id="KW-1185">Reference proteome</keyword>
<feature type="zinc finger region" description="C3H1-type" evidence="1">
    <location>
        <begin position="47"/>
        <end position="74"/>
    </location>
</feature>
<dbReference type="Proteomes" id="UP001630127">
    <property type="component" value="Unassembled WGS sequence"/>
</dbReference>
<keyword evidence="1" id="KW-0863">Zinc-finger</keyword>
<dbReference type="EMBL" id="JBJUIK010000011">
    <property type="protein sequence ID" value="KAL3511634.1"/>
    <property type="molecule type" value="Genomic_DNA"/>
</dbReference>